<reference evidence="1 2" key="1">
    <citation type="submission" date="2018-03" db="EMBL/GenBank/DDBJ databases">
        <title>Genomic Encyclopedia of Type Strains, Phase III (KMG-III): the genomes of soil and plant-associated and newly described type strains.</title>
        <authorList>
            <person name="Whitman W."/>
        </authorList>
    </citation>
    <scope>NUCLEOTIDE SEQUENCE [LARGE SCALE GENOMIC DNA]</scope>
    <source>
        <strain evidence="1 2">CGMCC 4.7104</strain>
    </source>
</reference>
<evidence type="ECO:0000313" key="1">
    <source>
        <dbReference type="EMBL" id="PRX68294.1"/>
    </source>
</evidence>
<organism evidence="1 2">
    <name type="scientific">Nonomuraea fuscirosea</name>
    <dbReference type="NCBI Taxonomy" id="1291556"/>
    <lineage>
        <taxon>Bacteria</taxon>
        <taxon>Bacillati</taxon>
        <taxon>Actinomycetota</taxon>
        <taxon>Actinomycetes</taxon>
        <taxon>Streptosporangiales</taxon>
        <taxon>Streptosporangiaceae</taxon>
        <taxon>Nonomuraea</taxon>
    </lineage>
</organism>
<dbReference type="EMBL" id="PVNG01000003">
    <property type="protein sequence ID" value="PRX68294.1"/>
    <property type="molecule type" value="Genomic_DNA"/>
</dbReference>
<dbReference type="RefSeq" id="WP_146178085.1">
    <property type="nucleotide sequence ID" value="NZ_JBFAIB010000003.1"/>
</dbReference>
<gene>
    <name evidence="1" type="ORF">B0I32_103255</name>
</gene>
<protein>
    <submittedName>
        <fullName evidence="1">Uncharacterized protein</fullName>
    </submittedName>
</protein>
<proteinExistence type="predicted"/>
<evidence type="ECO:0000313" key="2">
    <source>
        <dbReference type="Proteomes" id="UP000238312"/>
    </source>
</evidence>
<dbReference type="AlphaFoldDB" id="A0A2T0N6T5"/>
<comment type="caution">
    <text evidence="1">The sequence shown here is derived from an EMBL/GenBank/DDBJ whole genome shotgun (WGS) entry which is preliminary data.</text>
</comment>
<sequence length="122" mass="13382">MSENAPEMNVDPNLFDARENSPSSMRVIAQELKSTYDALNGKSERPNGNVHQIHRGGEVSTSQFGQWNDATRLAAVLGSDNAGRKFVEVYEKFIKAFEQVADAVDASAQNHDAARRTNEGEA</sequence>
<dbReference type="OrthoDB" id="3530875at2"/>
<keyword evidence="2" id="KW-1185">Reference proteome</keyword>
<dbReference type="Proteomes" id="UP000238312">
    <property type="component" value="Unassembled WGS sequence"/>
</dbReference>
<name>A0A2T0N6T5_9ACTN</name>
<accession>A0A2T0N6T5</accession>